<name>A0ABP1F8P9_9FLAO</name>
<evidence type="ECO:0000313" key="2">
    <source>
        <dbReference type="EMBL" id="CAL2105602.1"/>
    </source>
</evidence>
<feature type="domain" description="DUF4440" evidence="1">
    <location>
        <begin position="13"/>
        <end position="119"/>
    </location>
</feature>
<evidence type="ECO:0000313" key="3">
    <source>
        <dbReference type="Proteomes" id="UP001497602"/>
    </source>
</evidence>
<accession>A0ABP1F8P9</accession>
<dbReference type="RefSeq" id="WP_348704465.1">
    <property type="nucleotide sequence ID" value="NZ_CAXIYA010000022.1"/>
</dbReference>
<evidence type="ECO:0000259" key="1">
    <source>
        <dbReference type="Pfam" id="PF14534"/>
    </source>
</evidence>
<sequence>MTTPTVSFNTNSIVKMELEILNAMQQCDTEKLDKLLHDQLLFTIPNEQTIDKKTDLEVYQSGNMNISKMSASEQQINLIDDTAIVSVVIDMEGSYFNHSLNGKYKVLRVWKYYNNQWQVIAGSSNTIL</sequence>
<dbReference type="InterPro" id="IPR027843">
    <property type="entry name" value="DUF4440"/>
</dbReference>
<dbReference type="EMBL" id="CAXJRC010000008">
    <property type="protein sequence ID" value="CAL2105602.1"/>
    <property type="molecule type" value="Genomic_DNA"/>
</dbReference>
<reference evidence="2 3" key="1">
    <citation type="submission" date="2024-05" db="EMBL/GenBank/DDBJ databases">
        <authorList>
            <person name="Duchaud E."/>
        </authorList>
    </citation>
    <scope>NUCLEOTIDE SEQUENCE [LARGE SCALE GENOMIC DNA]</scope>
    <source>
        <strain evidence="2">Ena-SAMPLE-TAB-13-05-2024-13:56:06:370-140305</strain>
    </source>
</reference>
<gene>
    <name evidence="2" type="ORF">T190115A13A_170025</name>
</gene>
<dbReference type="Gene3D" id="3.10.450.50">
    <property type="match status" value="1"/>
</dbReference>
<comment type="caution">
    <text evidence="2">The sequence shown here is derived from an EMBL/GenBank/DDBJ whole genome shotgun (WGS) entry which is preliminary data.</text>
</comment>
<proteinExistence type="predicted"/>
<dbReference type="Pfam" id="PF14534">
    <property type="entry name" value="DUF4440"/>
    <property type="match status" value="1"/>
</dbReference>
<dbReference type="Proteomes" id="UP001497602">
    <property type="component" value="Unassembled WGS sequence"/>
</dbReference>
<organism evidence="2 3">
    <name type="scientific">Tenacibaculum vairaonense</name>
    <dbReference type="NCBI Taxonomy" id="3137860"/>
    <lineage>
        <taxon>Bacteria</taxon>
        <taxon>Pseudomonadati</taxon>
        <taxon>Bacteroidota</taxon>
        <taxon>Flavobacteriia</taxon>
        <taxon>Flavobacteriales</taxon>
        <taxon>Flavobacteriaceae</taxon>
        <taxon>Tenacibaculum</taxon>
    </lineage>
</organism>
<dbReference type="SUPFAM" id="SSF54427">
    <property type="entry name" value="NTF2-like"/>
    <property type="match status" value="1"/>
</dbReference>
<keyword evidence="3" id="KW-1185">Reference proteome</keyword>
<protein>
    <submittedName>
        <fullName evidence="2">Nuclear transport factor 2 family protein</fullName>
    </submittedName>
</protein>
<dbReference type="InterPro" id="IPR032710">
    <property type="entry name" value="NTF2-like_dom_sf"/>
</dbReference>